<feature type="transmembrane region" description="Helical" evidence="5">
    <location>
        <begin position="190"/>
        <end position="214"/>
    </location>
</feature>
<comment type="subcellular location">
    <subcellularLocation>
        <location evidence="1">Membrane</location>
        <topology evidence="1">Multi-pass membrane protein</topology>
    </subcellularLocation>
</comment>
<keyword evidence="2 5" id="KW-0812">Transmembrane</keyword>
<accession>A0A7G9G1B9</accession>
<dbReference type="Proteomes" id="UP000515823">
    <property type="component" value="Chromosome"/>
</dbReference>
<evidence type="ECO:0000313" key="7">
    <source>
        <dbReference type="Proteomes" id="UP000515823"/>
    </source>
</evidence>
<dbReference type="Pfam" id="PF02674">
    <property type="entry name" value="Colicin_V"/>
    <property type="match status" value="1"/>
</dbReference>
<evidence type="ECO:0000256" key="5">
    <source>
        <dbReference type="SAM" id="Phobius"/>
    </source>
</evidence>
<dbReference type="EMBL" id="CP060634">
    <property type="protein sequence ID" value="QNM04601.1"/>
    <property type="molecule type" value="Genomic_DNA"/>
</dbReference>
<sequence length="290" mass="31687">MDINLVFIVTILILIMSIIVGGLRGFFKSSLSLVALILSGIIVMALNPLVTGFLRNNTKLDEWIEGKVAGMITEEQNLGINTDGDSVTLEKDIALPMDIQLPNGTVLPAGTILPAGTTLPKGIGFDELLEQVNENLSTAQQSKIIESLPIPESLRNTLEENNNSAIYKELGVSQFTDYIGSFISNICLNIIGYIVTFLIVFFALQILMLVFNVVDRLPIIHGINHFAGALLGIVKGLLLLEILFLLLIPFTATAFGQNVLGQIESNAFLSMLYHKNILIRLLMMVVGKTF</sequence>
<feature type="transmembrane region" description="Helical" evidence="5">
    <location>
        <begin position="6"/>
        <end position="26"/>
    </location>
</feature>
<protein>
    <submittedName>
        <fullName evidence="6">CvpA family protein</fullName>
    </submittedName>
</protein>
<proteinExistence type="predicted"/>
<dbReference type="GO" id="GO:0009403">
    <property type="term" value="P:toxin biosynthetic process"/>
    <property type="evidence" value="ECO:0007669"/>
    <property type="project" value="InterPro"/>
</dbReference>
<evidence type="ECO:0000256" key="3">
    <source>
        <dbReference type="ARBA" id="ARBA00022989"/>
    </source>
</evidence>
<reference evidence="6 7" key="1">
    <citation type="submission" date="2020-08" db="EMBL/GenBank/DDBJ databases">
        <authorList>
            <person name="Liu C."/>
            <person name="Sun Q."/>
        </authorList>
    </citation>
    <scope>NUCLEOTIDE SEQUENCE [LARGE SCALE GENOMIC DNA]</scope>
    <source>
        <strain evidence="6 7">NSJ-38</strain>
    </source>
</reference>
<keyword evidence="3 5" id="KW-1133">Transmembrane helix</keyword>
<name>A0A7G9G1B9_9FIRM</name>
<dbReference type="KEGG" id="qdo:H9Q78_08950"/>
<feature type="transmembrane region" description="Helical" evidence="5">
    <location>
        <begin position="226"/>
        <end position="248"/>
    </location>
</feature>
<gene>
    <name evidence="6" type="ORF">H9Q78_08950</name>
</gene>
<dbReference type="GO" id="GO:0016020">
    <property type="term" value="C:membrane"/>
    <property type="evidence" value="ECO:0007669"/>
    <property type="project" value="UniProtKB-SubCell"/>
</dbReference>
<keyword evidence="4 5" id="KW-0472">Membrane</keyword>
<keyword evidence="7" id="KW-1185">Reference proteome</keyword>
<feature type="transmembrane region" description="Helical" evidence="5">
    <location>
        <begin position="33"/>
        <end position="54"/>
    </location>
</feature>
<dbReference type="RefSeq" id="WP_249301118.1">
    <property type="nucleotide sequence ID" value="NZ_CP060634.1"/>
</dbReference>
<dbReference type="AlphaFoldDB" id="A0A7G9G1B9"/>
<evidence type="ECO:0000256" key="1">
    <source>
        <dbReference type="ARBA" id="ARBA00004141"/>
    </source>
</evidence>
<organism evidence="6 7">
    <name type="scientific">Qiania dongpingensis</name>
    <dbReference type="NCBI Taxonomy" id="2763669"/>
    <lineage>
        <taxon>Bacteria</taxon>
        <taxon>Bacillati</taxon>
        <taxon>Bacillota</taxon>
        <taxon>Clostridia</taxon>
        <taxon>Lachnospirales</taxon>
        <taxon>Lachnospiraceae</taxon>
        <taxon>Qiania</taxon>
    </lineage>
</organism>
<evidence type="ECO:0000256" key="4">
    <source>
        <dbReference type="ARBA" id="ARBA00023136"/>
    </source>
</evidence>
<dbReference type="InterPro" id="IPR003825">
    <property type="entry name" value="Colicin-V_CvpA"/>
</dbReference>
<evidence type="ECO:0000313" key="6">
    <source>
        <dbReference type="EMBL" id="QNM04601.1"/>
    </source>
</evidence>
<evidence type="ECO:0000256" key="2">
    <source>
        <dbReference type="ARBA" id="ARBA00022692"/>
    </source>
</evidence>